<dbReference type="RefSeq" id="WP_172514390.1">
    <property type="nucleotide sequence ID" value="NZ_AP022869.1"/>
</dbReference>
<gene>
    <name evidence="1" type="ORF">HMEPL2_02010</name>
</gene>
<sequence>MIPRSGCDPEINVVSIGAKILKKVADENPPLDAILTDCSSELKVSIDHIILSLDWLFSIKAIEFNGVEVFINEA</sequence>
<dbReference type="AlphaFoldDB" id="A0A6F8X8X7"/>
<accession>A0A6F8X8X7</accession>
<protein>
    <submittedName>
        <fullName evidence="1">Uncharacterized protein</fullName>
    </submittedName>
</protein>
<dbReference type="InterPro" id="IPR046897">
    <property type="entry name" value="ABC-3C_MC6"/>
</dbReference>
<reference evidence="1 2" key="1">
    <citation type="submission" date="2020-03" db="EMBL/GenBank/DDBJ databases">
        <title>Complete Genome Sequence of Halomonas meridiana strain Eplume2, isolated from hydrothermal-plume in the north east Pacific Ocean.</title>
        <authorList>
            <person name="Kurihara Y."/>
            <person name="Kawai S."/>
            <person name="Sakai A."/>
            <person name="Galipon J."/>
            <person name="Arakawa K."/>
        </authorList>
    </citation>
    <scope>NUCLEOTIDE SEQUENCE [LARGE SCALE GENOMIC DNA]</scope>
    <source>
        <strain evidence="1 2">Eplume2</strain>
    </source>
</reference>
<evidence type="ECO:0000313" key="1">
    <source>
        <dbReference type="EMBL" id="BCB69850.1"/>
    </source>
</evidence>
<dbReference type="Pfam" id="PF20293">
    <property type="entry name" value="MC6"/>
    <property type="match status" value="1"/>
</dbReference>
<dbReference type="Proteomes" id="UP000501053">
    <property type="component" value="Chromosome"/>
</dbReference>
<evidence type="ECO:0000313" key="2">
    <source>
        <dbReference type="Proteomes" id="UP000501053"/>
    </source>
</evidence>
<organism evidence="1 2">
    <name type="scientific">Vreelandella aquamarina</name>
    <dbReference type="NCBI Taxonomy" id="77097"/>
    <lineage>
        <taxon>Bacteria</taxon>
        <taxon>Pseudomonadati</taxon>
        <taxon>Pseudomonadota</taxon>
        <taxon>Gammaproteobacteria</taxon>
        <taxon>Oceanospirillales</taxon>
        <taxon>Halomonadaceae</taxon>
        <taxon>Vreelandella</taxon>
    </lineage>
</organism>
<keyword evidence="2" id="KW-1185">Reference proteome</keyword>
<name>A0A6F8X8X7_9GAMM</name>
<dbReference type="EMBL" id="AP022869">
    <property type="protein sequence ID" value="BCB69850.1"/>
    <property type="molecule type" value="Genomic_DNA"/>
</dbReference>
<proteinExistence type="predicted"/>